<evidence type="ECO:0000259" key="2">
    <source>
        <dbReference type="Pfam" id="PF01425"/>
    </source>
</evidence>
<dbReference type="GO" id="GO:0012505">
    <property type="term" value="C:endomembrane system"/>
    <property type="evidence" value="ECO:0007669"/>
    <property type="project" value="TreeGrafter"/>
</dbReference>
<name>A0A2P2IBG7_9CRUS</name>
<evidence type="ECO:0000313" key="4">
    <source>
        <dbReference type="EMBL" id="LAC25552.1"/>
    </source>
</evidence>
<dbReference type="SUPFAM" id="SSF75304">
    <property type="entry name" value="Amidase signature (AS) enzymes"/>
    <property type="match status" value="1"/>
</dbReference>
<dbReference type="InterPro" id="IPR023631">
    <property type="entry name" value="Amidase_dom"/>
</dbReference>
<dbReference type="Pfam" id="PF01425">
    <property type="entry name" value="Amidase"/>
    <property type="match status" value="1"/>
</dbReference>
<feature type="active site" description="Charge relay system" evidence="1">
    <location>
        <position position="200"/>
    </location>
</feature>
<feature type="active site" description="Charge relay system" evidence="1">
    <location>
        <position position="125"/>
    </location>
</feature>
<evidence type="ECO:0000313" key="3">
    <source>
        <dbReference type="EMBL" id="LAB71266.1"/>
    </source>
</evidence>
<organism evidence="3">
    <name type="scientific">Hirondellea gigas</name>
    <dbReference type="NCBI Taxonomy" id="1518452"/>
    <lineage>
        <taxon>Eukaryota</taxon>
        <taxon>Metazoa</taxon>
        <taxon>Ecdysozoa</taxon>
        <taxon>Arthropoda</taxon>
        <taxon>Crustacea</taxon>
        <taxon>Multicrustacea</taxon>
        <taxon>Malacostraca</taxon>
        <taxon>Eumalacostraca</taxon>
        <taxon>Peracarida</taxon>
        <taxon>Amphipoda</taxon>
        <taxon>Amphilochidea</taxon>
        <taxon>Lysianassida</taxon>
        <taxon>Lysianassidira</taxon>
        <taxon>Lysianassoidea</taxon>
        <taxon>Lysianassidae</taxon>
        <taxon>Hirondellea</taxon>
    </lineage>
</organism>
<proteinExistence type="evidence at transcript level"/>
<keyword evidence="3" id="KW-0378">Hydrolase</keyword>
<accession>A0A2P2IBG7</accession>
<dbReference type="InterPro" id="IPR052739">
    <property type="entry name" value="FAAH2"/>
</dbReference>
<dbReference type="EMBL" id="IACT01006419">
    <property type="protein sequence ID" value="LAC25552.1"/>
    <property type="molecule type" value="mRNA"/>
</dbReference>
<evidence type="ECO:0000256" key="1">
    <source>
        <dbReference type="PIRSR" id="PIRSR001221-1"/>
    </source>
</evidence>
<reference evidence="4" key="1">
    <citation type="submission" date="2017-11" db="EMBL/GenBank/DDBJ databases">
        <title>The sensing device of the deep-sea amphipod.</title>
        <authorList>
            <person name="Kobayashi H."/>
            <person name="Nagahama T."/>
            <person name="Arai W."/>
            <person name="Sasagawa Y."/>
            <person name="Umeda M."/>
            <person name="Hayashi T."/>
            <person name="Nikaido I."/>
            <person name="Watanabe H."/>
            <person name="Oguri K."/>
            <person name="Kitazato H."/>
            <person name="Fujioka K."/>
            <person name="Kido Y."/>
            <person name="Takami H."/>
        </authorList>
    </citation>
    <scope>NUCLEOTIDE SEQUENCE</scope>
    <source>
        <tissue evidence="4">Whole body</tissue>
    </source>
</reference>
<feature type="active site" description="Acyl-ester intermediate" evidence="1">
    <location>
        <position position="224"/>
    </location>
</feature>
<dbReference type="GO" id="GO:0016787">
    <property type="term" value="F:hydrolase activity"/>
    <property type="evidence" value="ECO:0007669"/>
    <property type="project" value="UniProtKB-KW"/>
</dbReference>
<protein>
    <submittedName>
        <fullName evidence="3">Fatty-acid amide hydrolase 2-like</fullName>
    </submittedName>
</protein>
<dbReference type="Gene3D" id="3.90.1300.10">
    <property type="entry name" value="Amidase signature (AS) domain"/>
    <property type="match status" value="1"/>
</dbReference>
<dbReference type="PIRSF" id="PIRSF001221">
    <property type="entry name" value="Amidase_fungi"/>
    <property type="match status" value="1"/>
</dbReference>
<dbReference type="PANTHER" id="PTHR43372:SF4">
    <property type="entry name" value="FATTY-ACID AMIDE HYDROLASE 2"/>
    <property type="match status" value="1"/>
</dbReference>
<dbReference type="InterPro" id="IPR036928">
    <property type="entry name" value="AS_sf"/>
</dbReference>
<dbReference type="PANTHER" id="PTHR43372">
    <property type="entry name" value="FATTY-ACID AMIDE HYDROLASE"/>
    <property type="match status" value="1"/>
</dbReference>
<sequence>MKLVYCIVRMVRVLMELISRAAFGFLYRATPHKQLPPIRNLLLLDSATALAAKIRENKVSSEDVVQAFIDRIRLINPILNCVVDERFELALAEAKEVDAKLRSGDVDRRQLAAEKPFLGVPFSTKDCMQVTGLRQTAGLYLRRNMVAESDADVVRLMRDAGAIMLCVTNVSELCMWWESSNTIYGRTNNPYDTNRIVGGSSGGEACLQAACGSPIGIGADIGGSIRMPAYFNGIFGHKPSSGIVSNAGQEPQALGELQKMLATGPMARHAADLRPALKVMAAGNAALLKIDTKVNMKQVRFMYVEDDGGSCYTTPMCGELKASMRAVVSHLQLAYGVTATKLELKELKSVFPMYLAMLGNEKTAPTFSEEMVLKQGSLSLFPELLKWMLGQSHHTAPGLLLCLIEKADSDADPRKKELVAKVTALRAKVKDLLAEDGVLLFPSHPTLAPYHSQPLFRPFNFTYTAFFNMVRLPVTQCPLGLSKDNRPLGIQVAANLYQDHLCLSVAEELEKAFGGWVCPSVVQ</sequence>
<dbReference type="AlphaFoldDB" id="A0A2P2IBG7"/>
<reference evidence="3" key="2">
    <citation type="journal article" date="2018" name="Biosci. Biotechnol. Biochem.">
        <title>Polysaccharide hydrolase of the hadal zone amphipods Hirondellea gigas.</title>
        <authorList>
            <person name="Kobayashi H."/>
            <person name="Nagahama T."/>
            <person name="Arai W."/>
            <person name="Sasagawa Y."/>
            <person name="Umeda M."/>
            <person name="Hayashi T."/>
            <person name="Nikaido I."/>
            <person name="Watanabe H."/>
            <person name="Oguri K."/>
            <person name="Kitazato H."/>
            <person name="Fujioka K."/>
            <person name="Kido Y."/>
            <person name="Takami H."/>
        </authorList>
    </citation>
    <scope>NUCLEOTIDE SEQUENCE</scope>
    <source>
        <tissue evidence="3">Whole body</tissue>
    </source>
</reference>
<feature type="domain" description="Amidase" evidence="2">
    <location>
        <begin position="63"/>
        <end position="503"/>
    </location>
</feature>
<dbReference type="EMBL" id="IACF01005683">
    <property type="protein sequence ID" value="LAB71266.1"/>
    <property type="molecule type" value="mRNA"/>
</dbReference>